<dbReference type="AlphaFoldDB" id="A0A9D4T562"/>
<dbReference type="VEuPathDB" id="VectorBase:RSAN_030675"/>
<gene>
    <name evidence="2" type="ORF">HPB52_002356</name>
</gene>
<reference evidence="2" key="2">
    <citation type="submission" date="2021-09" db="EMBL/GenBank/DDBJ databases">
        <authorList>
            <person name="Jia N."/>
            <person name="Wang J."/>
            <person name="Shi W."/>
            <person name="Du L."/>
            <person name="Sun Y."/>
            <person name="Zhan W."/>
            <person name="Jiang J."/>
            <person name="Wang Q."/>
            <person name="Zhang B."/>
            <person name="Ji P."/>
            <person name="Sakyi L.B."/>
            <person name="Cui X."/>
            <person name="Yuan T."/>
            <person name="Jiang B."/>
            <person name="Yang W."/>
            <person name="Lam T.T.-Y."/>
            <person name="Chang Q."/>
            <person name="Ding S."/>
            <person name="Wang X."/>
            <person name="Zhu J."/>
            <person name="Ruan X."/>
            <person name="Zhao L."/>
            <person name="Wei J."/>
            <person name="Que T."/>
            <person name="Du C."/>
            <person name="Cheng J."/>
            <person name="Dai P."/>
            <person name="Han X."/>
            <person name="Huang E."/>
            <person name="Gao Y."/>
            <person name="Liu J."/>
            <person name="Shao H."/>
            <person name="Ye R."/>
            <person name="Li L."/>
            <person name="Wei W."/>
            <person name="Wang X."/>
            <person name="Wang C."/>
            <person name="Huo Q."/>
            <person name="Li W."/>
            <person name="Guo W."/>
            <person name="Chen H."/>
            <person name="Chen S."/>
            <person name="Zhou L."/>
            <person name="Zhou L."/>
            <person name="Ni X."/>
            <person name="Tian J."/>
            <person name="Zhou Y."/>
            <person name="Sheng Y."/>
            <person name="Liu T."/>
            <person name="Pan Y."/>
            <person name="Xia L."/>
            <person name="Li J."/>
            <person name="Zhao F."/>
            <person name="Cao W."/>
        </authorList>
    </citation>
    <scope>NUCLEOTIDE SEQUENCE</scope>
    <source>
        <strain evidence="2">Rsan-2018</strain>
        <tissue evidence="2">Larvae</tissue>
    </source>
</reference>
<sequence>MAFERDGAMYELYRHQFHVRVQRNDIVARSTDVIRHGHNDEGSSSSEAPVVPVKRRWPPRREKRKIRLPAMYRHRATPASHAVVRRQSRRDLERALPFSVQDCLRYMRPKEAGHELVVKQYFVPDMIYRSLQQYADIPEVQKGNNAIVFLDNSVSLECSGPRAIQYGQSSEPAPSTGLFQSLRR</sequence>
<dbReference type="EMBL" id="JABSTV010001247">
    <property type="protein sequence ID" value="KAH7971699.1"/>
    <property type="molecule type" value="Genomic_DNA"/>
</dbReference>
<accession>A0A9D4T562</accession>
<protein>
    <submittedName>
        <fullName evidence="2">Uncharacterized protein</fullName>
    </submittedName>
</protein>
<organism evidence="2 3">
    <name type="scientific">Rhipicephalus sanguineus</name>
    <name type="common">Brown dog tick</name>
    <name type="synonym">Ixodes sanguineus</name>
    <dbReference type="NCBI Taxonomy" id="34632"/>
    <lineage>
        <taxon>Eukaryota</taxon>
        <taxon>Metazoa</taxon>
        <taxon>Ecdysozoa</taxon>
        <taxon>Arthropoda</taxon>
        <taxon>Chelicerata</taxon>
        <taxon>Arachnida</taxon>
        <taxon>Acari</taxon>
        <taxon>Parasitiformes</taxon>
        <taxon>Ixodida</taxon>
        <taxon>Ixodoidea</taxon>
        <taxon>Ixodidae</taxon>
        <taxon>Rhipicephalinae</taxon>
        <taxon>Rhipicephalus</taxon>
        <taxon>Rhipicephalus</taxon>
    </lineage>
</organism>
<feature type="region of interest" description="Disordered" evidence="1">
    <location>
        <begin position="165"/>
        <end position="184"/>
    </location>
</feature>
<evidence type="ECO:0000256" key="1">
    <source>
        <dbReference type="SAM" id="MobiDB-lite"/>
    </source>
</evidence>
<dbReference type="Proteomes" id="UP000821837">
    <property type="component" value="Chromosome 11"/>
</dbReference>
<comment type="caution">
    <text evidence="2">The sequence shown here is derived from an EMBL/GenBank/DDBJ whole genome shotgun (WGS) entry which is preliminary data.</text>
</comment>
<evidence type="ECO:0000313" key="2">
    <source>
        <dbReference type="EMBL" id="KAH7971699.1"/>
    </source>
</evidence>
<feature type="compositionally biased region" description="Polar residues" evidence="1">
    <location>
        <begin position="166"/>
        <end position="184"/>
    </location>
</feature>
<evidence type="ECO:0000313" key="3">
    <source>
        <dbReference type="Proteomes" id="UP000821837"/>
    </source>
</evidence>
<reference evidence="2" key="1">
    <citation type="journal article" date="2020" name="Cell">
        <title>Large-Scale Comparative Analyses of Tick Genomes Elucidate Their Genetic Diversity and Vector Capacities.</title>
        <authorList>
            <consortium name="Tick Genome and Microbiome Consortium (TIGMIC)"/>
            <person name="Jia N."/>
            <person name="Wang J."/>
            <person name="Shi W."/>
            <person name="Du L."/>
            <person name="Sun Y."/>
            <person name="Zhan W."/>
            <person name="Jiang J.F."/>
            <person name="Wang Q."/>
            <person name="Zhang B."/>
            <person name="Ji P."/>
            <person name="Bell-Sakyi L."/>
            <person name="Cui X.M."/>
            <person name="Yuan T.T."/>
            <person name="Jiang B.G."/>
            <person name="Yang W.F."/>
            <person name="Lam T.T."/>
            <person name="Chang Q.C."/>
            <person name="Ding S.J."/>
            <person name="Wang X.J."/>
            <person name="Zhu J.G."/>
            <person name="Ruan X.D."/>
            <person name="Zhao L."/>
            <person name="Wei J.T."/>
            <person name="Ye R.Z."/>
            <person name="Que T.C."/>
            <person name="Du C.H."/>
            <person name="Zhou Y.H."/>
            <person name="Cheng J.X."/>
            <person name="Dai P.F."/>
            <person name="Guo W.B."/>
            <person name="Han X.H."/>
            <person name="Huang E.J."/>
            <person name="Li L.F."/>
            <person name="Wei W."/>
            <person name="Gao Y.C."/>
            <person name="Liu J.Z."/>
            <person name="Shao H.Z."/>
            <person name="Wang X."/>
            <person name="Wang C.C."/>
            <person name="Yang T.C."/>
            <person name="Huo Q.B."/>
            <person name="Li W."/>
            <person name="Chen H.Y."/>
            <person name="Chen S.E."/>
            <person name="Zhou L.G."/>
            <person name="Ni X.B."/>
            <person name="Tian J.H."/>
            <person name="Sheng Y."/>
            <person name="Liu T."/>
            <person name="Pan Y.S."/>
            <person name="Xia L.Y."/>
            <person name="Li J."/>
            <person name="Zhao F."/>
            <person name="Cao W.C."/>
        </authorList>
    </citation>
    <scope>NUCLEOTIDE SEQUENCE</scope>
    <source>
        <strain evidence="2">Rsan-2018</strain>
    </source>
</reference>
<proteinExistence type="predicted"/>
<name>A0A9D4T562_RHISA</name>
<keyword evidence="3" id="KW-1185">Reference proteome</keyword>